<dbReference type="RefSeq" id="XP_031421099.1">
    <property type="nucleotide sequence ID" value="XM_031565239.2"/>
</dbReference>
<evidence type="ECO:0000256" key="2">
    <source>
        <dbReference type="ARBA" id="ARBA00022737"/>
    </source>
</evidence>
<organism evidence="5 7">
    <name type="scientific">Clupea harengus</name>
    <name type="common">Atlantic herring</name>
    <dbReference type="NCBI Taxonomy" id="7950"/>
    <lineage>
        <taxon>Eukaryota</taxon>
        <taxon>Metazoa</taxon>
        <taxon>Chordata</taxon>
        <taxon>Craniata</taxon>
        <taxon>Vertebrata</taxon>
        <taxon>Euteleostomi</taxon>
        <taxon>Actinopterygii</taxon>
        <taxon>Neopterygii</taxon>
        <taxon>Teleostei</taxon>
        <taxon>Clupei</taxon>
        <taxon>Clupeiformes</taxon>
        <taxon>Clupeoidei</taxon>
        <taxon>Clupeidae</taxon>
        <taxon>Clupea</taxon>
    </lineage>
</organism>
<keyword evidence="1" id="KW-0433">Leucine-rich repeat</keyword>
<dbReference type="InterPro" id="IPR050541">
    <property type="entry name" value="LRR_TM_domain-containing"/>
</dbReference>
<dbReference type="InterPro" id="IPR032675">
    <property type="entry name" value="LRR_dom_sf"/>
</dbReference>
<evidence type="ECO:0000256" key="4">
    <source>
        <dbReference type="SAM" id="Phobius"/>
    </source>
</evidence>
<name>A0A6P8F7K3_CLUHA</name>
<dbReference type="KEGG" id="char:116220044"/>
<dbReference type="SUPFAM" id="SSF52058">
    <property type="entry name" value="L domain-like"/>
    <property type="match status" value="1"/>
</dbReference>
<gene>
    <name evidence="6 7" type="primary">LOC116220044</name>
</gene>
<dbReference type="PROSITE" id="PS51450">
    <property type="entry name" value="LRR"/>
    <property type="match status" value="1"/>
</dbReference>
<keyword evidence="5" id="KW-1185">Reference proteome</keyword>
<dbReference type="GO" id="GO:0005886">
    <property type="term" value="C:plasma membrane"/>
    <property type="evidence" value="ECO:0007669"/>
    <property type="project" value="TreeGrafter"/>
</dbReference>
<feature type="region of interest" description="Disordered" evidence="3">
    <location>
        <begin position="349"/>
        <end position="369"/>
    </location>
</feature>
<keyword evidence="4 6" id="KW-0812">Transmembrane</keyword>
<dbReference type="CTD" id="101887010"/>
<reference evidence="6 7" key="1">
    <citation type="submission" date="2025-04" db="UniProtKB">
        <authorList>
            <consortium name="RefSeq"/>
        </authorList>
    </citation>
    <scope>IDENTIFICATION</scope>
</reference>
<dbReference type="PANTHER" id="PTHR24369">
    <property type="entry name" value="ANTIGEN BSP, PUTATIVE-RELATED"/>
    <property type="match status" value="1"/>
</dbReference>
<dbReference type="Pfam" id="PF13855">
    <property type="entry name" value="LRR_8"/>
    <property type="match status" value="2"/>
</dbReference>
<evidence type="ECO:0000256" key="1">
    <source>
        <dbReference type="ARBA" id="ARBA00022614"/>
    </source>
</evidence>
<evidence type="ECO:0000313" key="7">
    <source>
        <dbReference type="RefSeq" id="XP_031421099.1"/>
    </source>
</evidence>
<keyword evidence="4" id="KW-0472">Membrane</keyword>
<keyword evidence="2" id="KW-0677">Repeat</keyword>
<feature type="transmembrane region" description="Helical" evidence="4">
    <location>
        <begin position="310"/>
        <end position="339"/>
    </location>
</feature>
<dbReference type="OrthoDB" id="1687175at2759"/>
<dbReference type="PANTHER" id="PTHR24369:SF175">
    <property type="entry name" value="LEUCINE RICH REPEATS AND TRANSMEMBRANE DOMAINS 2"/>
    <property type="match status" value="1"/>
</dbReference>
<evidence type="ECO:0000256" key="3">
    <source>
        <dbReference type="SAM" id="MobiDB-lite"/>
    </source>
</evidence>
<accession>A0A6P8F7K3</accession>
<evidence type="ECO:0000313" key="5">
    <source>
        <dbReference type="Proteomes" id="UP000515152"/>
    </source>
</evidence>
<dbReference type="AlphaFoldDB" id="A0A6P8F7K3"/>
<dbReference type="InterPro" id="IPR003591">
    <property type="entry name" value="Leu-rich_rpt_typical-subtyp"/>
</dbReference>
<dbReference type="GeneID" id="116220044"/>
<dbReference type="Gene3D" id="3.80.10.10">
    <property type="entry name" value="Ribonuclease Inhibitor"/>
    <property type="match status" value="2"/>
</dbReference>
<proteinExistence type="predicted"/>
<dbReference type="InterPro" id="IPR001611">
    <property type="entry name" value="Leu-rich_rpt"/>
</dbReference>
<dbReference type="Proteomes" id="UP000515152">
    <property type="component" value="Chromosome 3"/>
</dbReference>
<keyword evidence="4" id="KW-1133">Transmembrane helix</keyword>
<sequence>MWFLTKVTRYRMHGLSLAAYASLFCLLGTLTIIGGCPSTCVCAGTDAVCNDQSTASLRLIIAQLPQGICILQLSRNNLSALEPGIFSSVSSLQSLDLSSNNFSVLHTRAFSNLSRLERLDLSSNPLLELPADLFSELGKLTELVLSDTGLHALSTDLFQSLTQLQRLDLSLNRLTSLPRGLLGGLQELTWLSLAANRLRNVQRAEFEALSELQSLLLVGNPWECNCSLVEFKHWLEWMLYRGGQVDALECSLPKGLWGRDIRTVPAEMFSHCVRDSFPPCSRGPDGQEPGGDGVPDCVRQRYRAVSVRRAAATVVVAGVVCGIVCVMMVAAATYGCIYASLAAKYQREKNGKVHKRPPDGSEEKDLEQEEKRELLPVIARETEVIPYVEVVLSREVCV</sequence>
<dbReference type="PRINTS" id="PR00019">
    <property type="entry name" value="LEURICHRPT"/>
</dbReference>
<dbReference type="RefSeq" id="XP_031421098.1">
    <property type="nucleotide sequence ID" value="XM_031565238.2"/>
</dbReference>
<dbReference type="SMART" id="SM00369">
    <property type="entry name" value="LRR_TYP"/>
    <property type="match status" value="6"/>
</dbReference>
<evidence type="ECO:0000313" key="6">
    <source>
        <dbReference type="RefSeq" id="XP_031421098.1"/>
    </source>
</evidence>
<protein>
    <submittedName>
        <fullName evidence="6 7">Leucine-rich repeat and transmembrane domain-containing protein 2</fullName>
    </submittedName>
</protein>